<sequence length="208" mass="22808">MARLCVFDSNEDVGKFLMANYEESQRINVPQPSPRTQLHDETETAAALLGYVYSNMQPWFKEDTDAMLLQSDVHSVRSVRYVAIHVRRGDKVTLQEASRTEVEVYLQAAASILQNSTGSVDGPNSIGGLWVSSDDPSVLPEVKALASTYFANVQDDRVVSITFRAEGLAQDGNKDQLPTTSHRMASGLRGRGDSASLLNVNNIAFQEG</sequence>
<evidence type="ECO:0000256" key="2">
    <source>
        <dbReference type="ARBA" id="ARBA00022679"/>
    </source>
</evidence>
<dbReference type="InterPro" id="IPR027350">
    <property type="entry name" value="GT23_dom"/>
</dbReference>
<reference evidence="4 5" key="1">
    <citation type="journal article" date="2010" name="Nature">
        <title>The Ectocarpus genome and the independent evolution of multicellularity in brown algae.</title>
        <authorList>
            <person name="Cock J.M."/>
            <person name="Sterck L."/>
            <person name="Rouze P."/>
            <person name="Scornet D."/>
            <person name="Allen A.E."/>
            <person name="Amoutzias G."/>
            <person name="Anthouard V."/>
            <person name="Artiguenave F."/>
            <person name="Aury J.M."/>
            <person name="Badger J.H."/>
            <person name="Beszteri B."/>
            <person name="Billiau K."/>
            <person name="Bonnet E."/>
            <person name="Bothwell J.H."/>
            <person name="Bowler C."/>
            <person name="Boyen C."/>
            <person name="Brownlee C."/>
            <person name="Carrano C.J."/>
            <person name="Charrier B."/>
            <person name="Cho G.Y."/>
            <person name="Coelho S.M."/>
            <person name="Collen J."/>
            <person name="Corre E."/>
            <person name="Da Silva C."/>
            <person name="Delage L."/>
            <person name="Delaroque N."/>
            <person name="Dittami S.M."/>
            <person name="Doulbeau S."/>
            <person name="Elias M."/>
            <person name="Farnham G."/>
            <person name="Gachon C.M."/>
            <person name="Gschloessl B."/>
            <person name="Heesch S."/>
            <person name="Jabbari K."/>
            <person name="Jubin C."/>
            <person name="Kawai H."/>
            <person name="Kimura K."/>
            <person name="Kloareg B."/>
            <person name="Kupper F.C."/>
            <person name="Lang D."/>
            <person name="Le Bail A."/>
            <person name="Leblanc C."/>
            <person name="Lerouge P."/>
            <person name="Lohr M."/>
            <person name="Lopez P.J."/>
            <person name="Martens C."/>
            <person name="Maumus F."/>
            <person name="Michel G."/>
            <person name="Miranda-Saavedra D."/>
            <person name="Morales J."/>
            <person name="Moreau H."/>
            <person name="Motomura T."/>
            <person name="Nagasato C."/>
            <person name="Napoli C.A."/>
            <person name="Nelson D.R."/>
            <person name="Nyvall-Collen P."/>
            <person name="Peters A.F."/>
            <person name="Pommier C."/>
            <person name="Potin P."/>
            <person name="Poulain J."/>
            <person name="Quesneville H."/>
            <person name="Read B."/>
            <person name="Rensing S.A."/>
            <person name="Ritter A."/>
            <person name="Rousvoal S."/>
            <person name="Samanta M."/>
            <person name="Samson G."/>
            <person name="Schroeder D.C."/>
            <person name="Segurens B."/>
            <person name="Strittmatter M."/>
            <person name="Tonon T."/>
            <person name="Tregear J.W."/>
            <person name="Valentin K."/>
            <person name="von Dassow P."/>
            <person name="Yamagishi T."/>
            <person name="Van de Peer Y."/>
            <person name="Wincker P."/>
        </authorList>
    </citation>
    <scope>NUCLEOTIDE SEQUENCE [LARGE SCALE GENOMIC DNA]</scope>
    <source>
        <strain evidence="5">Ec32 / CCAP1310/4</strain>
    </source>
</reference>
<feature type="domain" description="GT23" evidence="3">
    <location>
        <begin position="1"/>
        <end position="208"/>
    </location>
</feature>
<keyword evidence="1" id="KW-0328">Glycosyltransferase</keyword>
<dbReference type="PROSITE" id="PS51659">
    <property type="entry name" value="GT23"/>
    <property type="match status" value="1"/>
</dbReference>
<evidence type="ECO:0000259" key="3">
    <source>
        <dbReference type="PROSITE" id="PS51659"/>
    </source>
</evidence>
<dbReference type="GO" id="GO:0016757">
    <property type="term" value="F:glycosyltransferase activity"/>
    <property type="evidence" value="ECO:0007669"/>
    <property type="project" value="UniProtKB-KW"/>
</dbReference>
<protein>
    <recommendedName>
        <fullName evidence="3">GT23 domain-containing protein</fullName>
    </recommendedName>
</protein>
<organism evidence="4 5">
    <name type="scientific">Ectocarpus siliculosus</name>
    <name type="common">Brown alga</name>
    <name type="synonym">Conferva siliculosa</name>
    <dbReference type="NCBI Taxonomy" id="2880"/>
    <lineage>
        <taxon>Eukaryota</taxon>
        <taxon>Sar</taxon>
        <taxon>Stramenopiles</taxon>
        <taxon>Ochrophyta</taxon>
        <taxon>PX clade</taxon>
        <taxon>Phaeophyceae</taxon>
        <taxon>Ectocarpales</taxon>
        <taxon>Ectocarpaceae</taxon>
        <taxon>Ectocarpus</taxon>
    </lineage>
</organism>
<evidence type="ECO:0000313" key="5">
    <source>
        <dbReference type="Proteomes" id="UP000002630"/>
    </source>
</evidence>
<dbReference type="Proteomes" id="UP000002630">
    <property type="component" value="Unassembled WGS sequence"/>
</dbReference>
<evidence type="ECO:0000256" key="1">
    <source>
        <dbReference type="ARBA" id="ARBA00022676"/>
    </source>
</evidence>
<accession>D7FU71</accession>
<keyword evidence="2" id="KW-0808">Transferase</keyword>
<dbReference type="AlphaFoldDB" id="D7FU71"/>
<evidence type="ECO:0000313" key="4">
    <source>
        <dbReference type="EMBL" id="CBJ31598.1"/>
    </source>
</evidence>
<dbReference type="EMBL" id="FN649760">
    <property type="protein sequence ID" value="CBJ31598.1"/>
    <property type="molecule type" value="Genomic_DNA"/>
</dbReference>
<dbReference type="InParanoid" id="D7FU71"/>
<proteinExistence type="predicted"/>
<gene>
    <name evidence="4" type="ORF">Esi_0267_0024</name>
</gene>
<dbReference type="OrthoDB" id="10368822at2759"/>
<keyword evidence="5" id="KW-1185">Reference proteome</keyword>
<name>D7FU71_ECTSI</name>